<proteinExistence type="predicted"/>
<evidence type="ECO:0000313" key="1">
    <source>
        <dbReference type="EMBL" id="ERJ78033.1"/>
    </source>
</evidence>
<dbReference type="EMBL" id="AWVA01000023">
    <property type="protein sequence ID" value="ERJ78033.1"/>
    <property type="molecule type" value="Genomic_DNA"/>
</dbReference>
<dbReference type="AlphaFoldDB" id="U2KT81"/>
<dbReference type="HOGENOM" id="CLU_3146713_0_0_9"/>
<accession>U2KT81</accession>
<name>U2KT81_9STRE</name>
<comment type="caution">
    <text evidence="1">The sequence shown here is derived from an EMBL/GenBank/DDBJ whole genome shotgun (WGS) entry which is preliminary data.</text>
</comment>
<protein>
    <submittedName>
        <fullName evidence="1">Uncharacterized protein</fullName>
    </submittedName>
</protein>
<evidence type="ECO:0000313" key="2">
    <source>
        <dbReference type="Proteomes" id="UP000016617"/>
    </source>
</evidence>
<reference evidence="1 2" key="1">
    <citation type="submission" date="2013-06" db="EMBL/GenBank/DDBJ databases">
        <authorList>
            <person name="Weinstock G."/>
            <person name="Sodergren E."/>
            <person name="Lobos E.A."/>
            <person name="Fulton L."/>
            <person name="Fulton R."/>
            <person name="Courtney L."/>
            <person name="Fronick C."/>
            <person name="O'Laughlin M."/>
            <person name="Godfrey J."/>
            <person name="Wilson R.M."/>
            <person name="Miner T."/>
            <person name="Farmer C."/>
            <person name="Delehaunty K."/>
            <person name="Cordes M."/>
            <person name="Minx P."/>
            <person name="Tomlinson C."/>
            <person name="Chen J."/>
            <person name="Wollam A."/>
            <person name="Pepin K.H."/>
            <person name="Bhonagiri V."/>
            <person name="Zhang X."/>
            <person name="Warren W."/>
            <person name="Mitreva M."/>
            <person name="Mardis E.R."/>
            <person name="Wilson R.K."/>
        </authorList>
    </citation>
    <scope>NUCLEOTIDE SEQUENCE [LARGE SCALE GENOMIC DNA]</scope>
    <source>
        <strain evidence="1 2">W1703</strain>
    </source>
</reference>
<feature type="non-terminal residue" evidence="1">
    <location>
        <position position="1"/>
    </location>
</feature>
<organism evidence="1 2">
    <name type="scientific">Streptococcus sobrinus W1703</name>
    <dbReference type="NCBI Taxonomy" id="1227275"/>
    <lineage>
        <taxon>Bacteria</taxon>
        <taxon>Bacillati</taxon>
        <taxon>Bacillota</taxon>
        <taxon>Bacilli</taxon>
        <taxon>Lactobacillales</taxon>
        <taxon>Streptococcaceae</taxon>
        <taxon>Streptococcus</taxon>
    </lineage>
</organism>
<gene>
    <name evidence="1" type="ORF">HMPREF1557_00414</name>
</gene>
<dbReference type="Proteomes" id="UP000016617">
    <property type="component" value="Unassembled WGS sequence"/>
</dbReference>
<sequence>VRVLLVELGRSGEFAVRAPFCVFFRCGERINQRSKQGGSLVLFMPLVA</sequence>